<feature type="transmembrane region" description="Helical" evidence="1">
    <location>
        <begin position="35"/>
        <end position="58"/>
    </location>
</feature>
<keyword evidence="1" id="KW-0812">Transmembrane</keyword>
<keyword evidence="1" id="KW-0472">Membrane</keyword>
<comment type="caution">
    <text evidence="2">The sequence shown here is derived from an EMBL/GenBank/DDBJ whole genome shotgun (WGS) entry which is preliminary data.</text>
</comment>
<keyword evidence="1" id="KW-1133">Transmembrane helix</keyword>
<name>A0A4Y4F097_9GAMM</name>
<keyword evidence="3" id="KW-1185">Reference proteome</keyword>
<feature type="transmembrane region" description="Helical" evidence="1">
    <location>
        <begin position="70"/>
        <end position="96"/>
    </location>
</feature>
<organism evidence="2 3">
    <name type="scientific">Halomonas halmophila</name>
    <dbReference type="NCBI Taxonomy" id="252"/>
    <lineage>
        <taxon>Bacteria</taxon>
        <taxon>Pseudomonadati</taxon>
        <taxon>Pseudomonadota</taxon>
        <taxon>Gammaproteobacteria</taxon>
        <taxon>Oceanospirillales</taxon>
        <taxon>Halomonadaceae</taxon>
        <taxon>Halomonas</taxon>
    </lineage>
</organism>
<protein>
    <submittedName>
        <fullName evidence="2">Uncharacterized protein</fullName>
    </submittedName>
</protein>
<dbReference type="AlphaFoldDB" id="A0A4Y4F097"/>
<gene>
    <name evidence="2" type="ORF">HHA01_10320</name>
</gene>
<evidence type="ECO:0000313" key="2">
    <source>
        <dbReference type="EMBL" id="GED22055.1"/>
    </source>
</evidence>
<dbReference type="EMBL" id="BJOC01000015">
    <property type="protein sequence ID" value="GED22055.1"/>
    <property type="molecule type" value="Genomic_DNA"/>
</dbReference>
<evidence type="ECO:0000313" key="3">
    <source>
        <dbReference type="Proteomes" id="UP000319812"/>
    </source>
</evidence>
<proteinExistence type="predicted"/>
<reference evidence="2 3" key="1">
    <citation type="submission" date="2019-06" db="EMBL/GenBank/DDBJ databases">
        <title>Whole genome shotgun sequence of Halomonas halmophila NBRC 15537.</title>
        <authorList>
            <person name="Hosoyama A."/>
            <person name="Uohara A."/>
            <person name="Ohji S."/>
            <person name="Ichikawa N."/>
        </authorList>
    </citation>
    <scope>NUCLEOTIDE SEQUENCE [LARGE SCALE GENOMIC DNA]</scope>
    <source>
        <strain evidence="2 3">NBRC 15537</strain>
    </source>
</reference>
<dbReference type="Proteomes" id="UP000319812">
    <property type="component" value="Unassembled WGS sequence"/>
</dbReference>
<feature type="transmembrane region" description="Helical" evidence="1">
    <location>
        <begin position="12"/>
        <end position="29"/>
    </location>
</feature>
<sequence length="100" mass="11052">MAVWVRYSHGGGALLSLLSAALLAVWWLWRPELMLVLPFSLRLPIVALGVWALGAAFIRPVAQDMELYRLLVLINTPWTHAALWGFAIVTLGLAVYRGLG</sequence>
<accession>A0A4Y4F097</accession>
<evidence type="ECO:0000256" key="1">
    <source>
        <dbReference type="SAM" id="Phobius"/>
    </source>
</evidence>